<accession>A0A423PR16</accession>
<reference evidence="1 2" key="1">
    <citation type="submission" date="2013-10" db="EMBL/GenBank/DDBJ databases">
        <title>Salinisphaera orenii MK-B5 Genome Sequencing.</title>
        <authorList>
            <person name="Lai Q."/>
            <person name="Li C."/>
            <person name="Shao Z."/>
        </authorList>
    </citation>
    <scope>NUCLEOTIDE SEQUENCE [LARGE SCALE GENOMIC DNA]</scope>
    <source>
        <strain evidence="1 2">MK-B5</strain>
    </source>
</reference>
<dbReference type="EMBL" id="AYKH01000011">
    <property type="protein sequence ID" value="ROO28033.1"/>
    <property type="molecule type" value="Genomic_DNA"/>
</dbReference>
<protein>
    <submittedName>
        <fullName evidence="1">Uncharacterized protein</fullName>
    </submittedName>
</protein>
<dbReference type="Proteomes" id="UP000283993">
    <property type="component" value="Unassembled WGS sequence"/>
</dbReference>
<evidence type="ECO:0000313" key="2">
    <source>
        <dbReference type="Proteomes" id="UP000283993"/>
    </source>
</evidence>
<evidence type="ECO:0000313" key="1">
    <source>
        <dbReference type="EMBL" id="ROO28033.1"/>
    </source>
</evidence>
<comment type="caution">
    <text evidence="1">The sequence shown here is derived from an EMBL/GenBank/DDBJ whole genome shotgun (WGS) entry which is preliminary data.</text>
</comment>
<name>A0A423PR16_9GAMM</name>
<keyword evidence="2" id="KW-1185">Reference proteome</keyword>
<organism evidence="1 2">
    <name type="scientific">Salinisphaera orenii MK-B5</name>
    <dbReference type="NCBI Taxonomy" id="856730"/>
    <lineage>
        <taxon>Bacteria</taxon>
        <taxon>Pseudomonadati</taxon>
        <taxon>Pseudomonadota</taxon>
        <taxon>Gammaproteobacteria</taxon>
        <taxon>Salinisphaerales</taxon>
        <taxon>Salinisphaeraceae</taxon>
        <taxon>Salinisphaera</taxon>
    </lineage>
</organism>
<dbReference type="AlphaFoldDB" id="A0A423PR16"/>
<gene>
    <name evidence="1" type="ORF">SAOR_06570</name>
</gene>
<proteinExistence type="predicted"/>
<sequence>MGIAGLRLTVSATRGAAHGPAIARRRLVVDPARADAAGFAA</sequence>